<dbReference type="EMBL" id="FN596746">
    <property type="protein sequence ID" value="CCB61871.1"/>
    <property type="molecule type" value="Genomic_DNA"/>
</dbReference>
<name>F6I4N4_VITVI</name>
<proteinExistence type="predicted"/>
<gene>
    <name evidence="1" type="ordered locus">VIT_14s0060g02010</name>
</gene>
<dbReference type="Proteomes" id="UP000009183">
    <property type="component" value="Chromosome 14"/>
</dbReference>
<reference evidence="2" key="1">
    <citation type="journal article" date="2007" name="Nature">
        <title>The grapevine genome sequence suggests ancestral hexaploidization in major angiosperm phyla.</title>
        <authorList>
            <consortium name="The French-Italian Public Consortium for Grapevine Genome Characterization."/>
            <person name="Jaillon O."/>
            <person name="Aury J.-M."/>
            <person name="Noel B."/>
            <person name="Policriti A."/>
            <person name="Clepet C."/>
            <person name="Casagrande A."/>
            <person name="Choisne N."/>
            <person name="Aubourg S."/>
            <person name="Vitulo N."/>
            <person name="Jubin C."/>
            <person name="Vezzi A."/>
            <person name="Legeai F."/>
            <person name="Hugueney P."/>
            <person name="Dasilva C."/>
            <person name="Horner D."/>
            <person name="Mica E."/>
            <person name="Jublot D."/>
            <person name="Poulain J."/>
            <person name="Bruyere C."/>
            <person name="Billault A."/>
            <person name="Segurens B."/>
            <person name="Gouyvenoux M."/>
            <person name="Ugarte E."/>
            <person name="Cattonaro F."/>
            <person name="Anthouard V."/>
            <person name="Vico V."/>
            <person name="Del Fabbro C."/>
            <person name="Alaux M."/>
            <person name="Di Gaspero G."/>
            <person name="Dumas V."/>
            <person name="Felice N."/>
            <person name="Paillard S."/>
            <person name="Juman I."/>
            <person name="Moroldo M."/>
            <person name="Scalabrin S."/>
            <person name="Canaguier A."/>
            <person name="Le Clainche I."/>
            <person name="Malacrida G."/>
            <person name="Durand E."/>
            <person name="Pesole G."/>
            <person name="Laucou V."/>
            <person name="Chatelet P."/>
            <person name="Merdinoglu D."/>
            <person name="Delledonne M."/>
            <person name="Pezzotti M."/>
            <person name="Lecharny A."/>
            <person name="Scarpelli C."/>
            <person name="Artiguenave F."/>
            <person name="Pe M.E."/>
            <person name="Valle G."/>
            <person name="Morgante M."/>
            <person name="Caboche M."/>
            <person name="Adam-Blondon A.-F."/>
            <person name="Weissenbach J."/>
            <person name="Quetier F."/>
            <person name="Wincker P."/>
        </authorList>
    </citation>
    <scope>NUCLEOTIDE SEQUENCE [LARGE SCALE GENOMIC DNA]</scope>
    <source>
        <strain evidence="2">cv. Pinot noir / PN40024</strain>
    </source>
</reference>
<dbReference type="PaxDb" id="29760-VIT_14s0060g02010.t01"/>
<evidence type="ECO:0000313" key="2">
    <source>
        <dbReference type="Proteomes" id="UP000009183"/>
    </source>
</evidence>
<dbReference type="AlphaFoldDB" id="F6I4N4"/>
<evidence type="ECO:0000313" key="1">
    <source>
        <dbReference type="EMBL" id="CCB61871.1"/>
    </source>
</evidence>
<organism evidence="1 2">
    <name type="scientific">Vitis vinifera</name>
    <name type="common">Grape</name>
    <dbReference type="NCBI Taxonomy" id="29760"/>
    <lineage>
        <taxon>Eukaryota</taxon>
        <taxon>Viridiplantae</taxon>
        <taxon>Streptophyta</taxon>
        <taxon>Embryophyta</taxon>
        <taxon>Tracheophyta</taxon>
        <taxon>Spermatophyta</taxon>
        <taxon>Magnoliopsida</taxon>
        <taxon>eudicotyledons</taxon>
        <taxon>Gunneridae</taxon>
        <taxon>Pentapetalae</taxon>
        <taxon>rosids</taxon>
        <taxon>Vitales</taxon>
        <taxon>Vitaceae</taxon>
        <taxon>Viteae</taxon>
        <taxon>Vitis</taxon>
    </lineage>
</organism>
<dbReference type="InParanoid" id="F6I4N4"/>
<accession>F6I4N4</accession>
<dbReference type="HOGENOM" id="CLU_3176450_0_0_1"/>
<protein>
    <submittedName>
        <fullName evidence="1">Uncharacterized protein</fullName>
    </submittedName>
</protein>
<keyword evidence="2" id="KW-1185">Reference proteome</keyword>
<sequence length="47" mass="5521">MTKLLDSSIYIKFLLCRSLKGTSRQVSWVFWMGDLKLDALKDEVQQK</sequence>